<dbReference type="Proteomes" id="UP000467841">
    <property type="component" value="Unassembled WGS sequence"/>
</dbReference>
<dbReference type="AlphaFoldDB" id="A0A6D2JU15"/>
<evidence type="ECO:0000313" key="1">
    <source>
        <dbReference type="EMBL" id="CAA7045259.1"/>
    </source>
</evidence>
<evidence type="ECO:0000313" key="2">
    <source>
        <dbReference type="Proteomes" id="UP000467841"/>
    </source>
</evidence>
<accession>A0A6D2JU15</accession>
<organism evidence="1 2">
    <name type="scientific">Microthlaspi erraticum</name>
    <dbReference type="NCBI Taxonomy" id="1685480"/>
    <lineage>
        <taxon>Eukaryota</taxon>
        <taxon>Viridiplantae</taxon>
        <taxon>Streptophyta</taxon>
        <taxon>Embryophyta</taxon>
        <taxon>Tracheophyta</taxon>
        <taxon>Spermatophyta</taxon>
        <taxon>Magnoliopsida</taxon>
        <taxon>eudicotyledons</taxon>
        <taxon>Gunneridae</taxon>
        <taxon>Pentapetalae</taxon>
        <taxon>rosids</taxon>
        <taxon>malvids</taxon>
        <taxon>Brassicales</taxon>
        <taxon>Brassicaceae</taxon>
        <taxon>Coluteocarpeae</taxon>
        <taxon>Microthlaspi</taxon>
    </lineage>
</organism>
<dbReference type="EMBL" id="CACVBM020001318">
    <property type="protein sequence ID" value="CAA7045259.1"/>
    <property type="molecule type" value="Genomic_DNA"/>
</dbReference>
<sequence length="214" mass="24108">MATICETKRIGRVKATRGDSQKPRSQKIVFRRCVARLSGDRSRPAPREGSLSTAKGSVGIKIYFPSRHARFASSALDFQRRRSSSFVGVAPRHPISPVSLILRFLPLIRREPRKLLWRLAPLDDPCLETEGSANAPVSSGFGLLLRRFLTGLCWVLLCWSNLCEDSSRSFRRVSVVARLVLCFVWAARFQALRLPRWCYFAEGMVTGGGCFPFF</sequence>
<gene>
    <name evidence="1" type="ORF">MERR_LOCUS32494</name>
</gene>
<keyword evidence="2" id="KW-1185">Reference proteome</keyword>
<protein>
    <submittedName>
        <fullName evidence="1">Uncharacterized protein</fullName>
    </submittedName>
</protein>
<reference evidence="1" key="1">
    <citation type="submission" date="2020-01" db="EMBL/GenBank/DDBJ databases">
        <authorList>
            <person name="Mishra B."/>
        </authorList>
    </citation>
    <scope>NUCLEOTIDE SEQUENCE [LARGE SCALE GENOMIC DNA]</scope>
</reference>
<proteinExistence type="predicted"/>
<name>A0A6D2JU15_9BRAS</name>
<comment type="caution">
    <text evidence="1">The sequence shown here is derived from an EMBL/GenBank/DDBJ whole genome shotgun (WGS) entry which is preliminary data.</text>
</comment>